<name>A0ABZ0I346_9GAMM</name>
<evidence type="ECO:0000256" key="3">
    <source>
        <dbReference type="ARBA" id="ARBA00032446"/>
    </source>
</evidence>
<accession>A0ABZ0I346</accession>
<evidence type="ECO:0000256" key="2">
    <source>
        <dbReference type="ARBA" id="ARBA00019012"/>
    </source>
</evidence>
<dbReference type="PANTHER" id="PTHR11735">
    <property type="entry name" value="TRNA N6-ADENOSINE THREONYLCARBAMOYLTRANSFERASE"/>
    <property type="match status" value="1"/>
</dbReference>
<dbReference type="Proteomes" id="UP001626537">
    <property type="component" value="Chromosome"/>
</dbReference>
<dbReference type="PANTHER" id="PTHR11735:SF11">
    <property type="entry name" value="TRNA THREONYLCARBAMOYLADENOSINE BIOSYNTHESIS PROTEIN TSAB"/>
    <property type="match status" value="1"/>
</dbReference>
<dbReference type="InterPro" id="IPR043129">
    <property type="entry name" value="ATPase_NBD"/>
</dbReference>
<evidence type="ECO:0000313" key="5">
    <source>
        <dbReference type="EMBL" id="WOJ93928.1"/>
    </source>
</evidence>
<proteinExistence type="inferred from homology"/>
<evidence type="ECO:0000256" key="1">
    <source>
        <dbReference type="ARBA" id="ARBA00010493"/>
    </source>
</evidence>
<dbReference type="GO" id="GO:0061711">
    <property type="term" value="F:tRNA N(6)-L-threonylcarbamoyladenine synthase activity"/>
    <property type="evidence" value="ECO:0007669"/>
    <property type="project" value="UniProtKB-EC"/>
</dbReference>
<dbReference type="Gene3D" id="3.30.420.40">
    <property type="match status" value="2"/>
</dbReference>
<protein>
    <recommendedName>
        <fullName evidence="2">tRNA threonylcarbamoyladenosine biosynthesis protein TsaB</fullName>
    </recommendedName>
    <alternativeName>
        <fullName evidence="3">t(6)A37 threonylcarbamoyladenosine biosynthesis protein TsaB</fullName>
    </alternativeName>
</protein>
<keyword evidence="5" id="KW-0012">Acyltransferase</keyword>
<dbReference type="NCBIfam" id="TIGR03725">
    <property type="entry name" value="T6A_YeaZ"/>
    <property type="match status" value="1"/>
</dbReference>
<evidence type="ECO:0000313" key="6">
    <source>
        <dbReference type="Proteomes" id="UP001626537"/>
    </source>
</evidence>
<sequence length="239" mass="25893">MNRLLAIDSATDALSLALADERGCESLHRVMPRQHQQLLFSLLDELLHGRKLSELNLQAIVYGRGPGSFTGLRIAVSAAQGLAFSLKIPVIGVSSLETQVRTLLRTEPGVGPSRILSCIDARIGQVYGQWFDWDGSVLISRGEAFVAVPEAIEQPNGADTQHSSLLGVGSGLRFLEAMPETIRGQATCWPEVLPEARDMFLTAAQALEAGEVQDPMFAAPDYVQTRIGWKTLAEQGRVA</sequence>
<comment type="similarity">
    <text evidence="1">Belongs to the KAE1 / TsaD family. TsaB subfamily.</text>
</comment>
<keyword evidence="5" id="KW-0808">Transferase</keyword>
<dbReference type="InterPro" id="IPR022496">
    <property type="entry name" value="T6A_TsaB"/>
</dbReference>
<dbReference type="Pfam" id="PF00814">
    <property type="entry name" value="TsaD"/>
    <property type="match status" value="1"/>
</dbReference>
<keyword evidence="6" id="KW-1185">Reference proteome</keyword>
<reference evidence="5 6" key="1">
    <citation type="submission" date="2023-10" db="EMBL/GenBank/DDBJ databases">
        <title>Two novel species belonging to the OM43/NOR5 clade.</title>
        <authorList>
            <person name="Park M."/>
        </authorList>
    </citation>
    <scope>NUCLEOTIDE SEQUENCE [LARGE SCALE GENOMIC DNA]</scope>
    <source>
        <strain evidence="5 6">IMCC43200</strain>
    </source>
</reference>
<organism evidence="5 6">
    <name type="scientific">Congregibacter variabilis</name>
    <dbReference type="NCBI Taxonomy" id="3081200"/>
    <lineage>
        <taxon>Bacteria</taxon>
        <taxon>Pseudomonadati</taxon>
        <taxon>Pseudomonadota</taxon>
        <taxon>Gammaproteobacteria</taxon>
        <taxon>Cellvibrionales</taxon>
        <taxon>Halieaceae</taxon>
        <taxon>Congregibacter</taxon>
    </lineage>
</organism>
<dbReference type="InterPro" id="IPR000905">
    <property type="entry name" value="Gcp-like_dom"/>
</dbReference>
<feature type="domain" description="Gcp-like" evidence="4">
    <location>
        <begin position="32"/>
        <end position="156"/>
    </location>
</feature>
<dbReference type="EMBL" id="CP136864">
    <property type="protein sequence ID" value="WOJ93928.1"/>
    <property type="molecule type" value="Genomic_DNA"/>
</dbReference>
<dbReference type="SUPFAM" id="SSF53067">
    <property type="entry name" value="Actin-like ATPase domain"/>
    <property type="match status" value="2"/>
</dbReference>
<gene>
    <name evidence="5" type="primary">tsaB</name>
    <name evidence="5" type="ORF">R0135_01860</name>
</gene>
<dbReference type="RefSeq" id="WP_407348568.1">
    <property type="nucleotide sequence ID" value="NZ_CP136864.1"/>
</dbReference>
<evidence type="ECO:0000259" key="4">
    <source>
        <dbReference type="Pfam" id="PF00814"/>
    </source>
</evidence>